<reference evidence="3 4" key="1">
    <citation type="journal article" date="2014" name="Nature">
        <title>The genomic substrate for adaptive radiation in African cichlid fish.</title>
        <authorList>
            <person name="Brawand D."/>
            <person name="Wagner C.E."/>
            <person name="Li Y.I."/>
            <person name="Malinsky M."/>
            <person name="Keller I."/>
            <person name="Fan S."/>
            <person name="Simakov O."/>
            <person name="Ng A.Y."/>
            <person name="Lim Z.W."/>
            <person name="Bezault E."/>
            <person name="Turner-Maier J."/>
            <person name="Johnson J."/>
            <person name="Alcazar R."/>
            <person name="Noh H.J."/>
            <person name="Russell P."/>
            <person name="Aken B."/>
            <person name="Alfoldi J."/>
            <person name="Amemiya C."/>
            <person name="Azzouzi N."/>
            <person name="Baroiller J.F."/>
            <person name="Barloy-Hubler F."/>
            <person name="Berlin A."/>
            <person name="Bloomquist R."/>
            <person name="Carleton K.L."/>
            <person name="Conte M.A."/>
            <person name="D'Cotta H."/>
            <person name="Eshel O."/>
            <person name="Gaffney L."/>
            <person name="Galibert F."/>
            <person name="Gante H.F."/>
            <person name="Gnerre S."/>
            <person name="Greuter L."/>
            <person name="Guyon R."/>
            <person name="Haddad N.S."/>
            <person name="Haerty W."/>
            <person name="Harris R.M."/>
            <person name="Hofmann H.A."/>
            <person name="Hourlier T."/>
            <person name="Hulata G."/>
            <person name="Jaffe D.B."/>
            <person name="Lara M."/>
            <person name="Lee A.P."/>
            <person name="MacCallum I."/>
            <person name="Mwaiko S."/>
            <person name="Nikaido M."/>
            <person name="Nishihara H."/>
            <person name="Ozouf-Costaz C."/>
            <person name="Penman D.J."/>
            <person name="Przybylski D."/>
            <person name="Rakotomanga M."/>
            <person name="Renn S.C.P."/>
            <person name="Ribeiro F.J."/>
            <person name="Ron M."/>
            <person name="Salzburger W."/>
            <person name="Sanchez-Pulido L."/>
            <person name="Santos M.E."/>
            <person name="Searle S."/>
            <person name="Sharpe T."/>
            <person name="Swofford R."/>
            <person name="Tan F.J."/>
            <person name="Williams L."/>
            <person name="Young S."/>
            <person name="Yin S."/>
            <person name="Okada N."/>
            <person name="Kocher T.D."/>
            <person name="Miska E.A."/>
            <person name="Lander E.S."/>
            <person name="Venkatesh B."/>
            <person name="Fernald R.D."/>
            <person name="Meyer A."/>
            <person name="Ponting C.P."/>
            <person name="Streelman J.T."/>
            <person name="Lindblad-Toh K."/>
            <person name="Seehausen O."/>
            <person name="Di Palma F."/>
        </authorList>
    </citation>
    <scope>NUCLEOTIDE SEQUENCE</scope>
</reference>
<dbReference type="GeneTree" id="ENSGT00940000175152"/>
<organism evidence="3 4">
    <name type="scientific">Maylandia zebra</name>
    <name type="common">zebra mbuna</name>
    <dbReference type="NCBI Taxonomy" id="106582"/>
    <lineage>
        <taxon>Eukaryota</taxon>
        <taxon>Metazoa</taxon>
        <taxon>Chordata</taxon>
        <taxon>Craniata</taxon>
        <taxon>Vertebrata</taxon>
        <taxon>Euteleostomi</taxon>
        <taxon>Actinopterygii</taxon>
        <taxon>Neopterygii</taxon>
        <taxon>Teleostei</taxon>
        <taxon>Neoteleostei</taxon>
        <taxon>Acanthomorphata</taxon>
        <taxon>Ovalentaria</taxon>
        <taxon>Cichlomorphae</taxon>
        <taxon>Cichliformes</taxon>
        <taxon>Cichlidae</taxon>
        <taxon>African cichlids</taxon>
        <taxon>Pseudocrenilabrinae</taxon>
        <taxon>Haplochromini</taxon>
        <taxon>Maylandia</taxon>
        <taxon>Maylandia zebra complex</taxon>
    </lineage>
</organism>
<reference evidence="3" key="3">
    <citation type="submission" date="2025-09" db="UniProtKB">
        <authorList>
            <consortium name="Ensembl"/>
        </authorList>
    </citation>
    <scope>IDENTIFICATION</scope>
</reference>
<reference evidence="3" key="2">
    <citation type="submission" date="2025-08" db="UniProtKB">
        <authorList>
            <consortium name="Ensembl"/>
        </authorList>
    </citation>
    <scope>IDENTIFICATION</scope>
</reference>
<dbReference type="InterPro" id="IPR056192">
    <property type="entry name" value="bHLH_NPAS4"/>
</dbReference>
<dbReference type="GO" id="GO:0003677">
    <property type="term" value="F:DNA binding"/>
    <property type="evidence" value="ECO:0007669"/>
    <property type="project" value="UniProtKB-KW"/>
</dbReference>
<keyword evidence="1" id="KW-0238">DNA-binding</keyword>
<keyword evidence="4" id="KW-1185">Reference proteome</keyword>
<evidence type="ECO:0000313" key="3">
    <source>
        <dbReference type="Ensembl" id="ENSMZEP00005013531.1"/>
    </source>
</evidence>
<evidence type="ECO:0000313" key="4">
    <source>
        <dbReference type="Proteomes" id="UP000265160"/>
    </source>
</evidence>
<dbReference type="Ensembl" id="ENSMZET00005013990.1">
    <property type="protein sequence ID" value="ENSMZEP00005013531.1"/>
    <property type="gene ID" value="ENSMZEG00005010170.1"/>
</dbReference>
<accession>A0A3P9BV63</accession>
<evidence type="ECO:0000256" key="1">
    <source>
        <dbReference type="ARBA" id="ARBA00023125"/>
    </source>
</evidence>
<protein>
    <recommendedName>
        <fullName evidence="2">NPAS4 bHLH domain-containing protein</fullName>
    </recommendedName>
</protein>
<feature type="domain" description="NPAS4 bHLH" evidence="2">
    <location>
        <begin position="1"/>
        <end position="54"/>
    </location>
</feature>
<proteinExistence type="predicted"/>
<name>A0A3P9BV63_9CICH</name>
<dbReference type="AlphaFoldDB" id="A0A3P9BV63"/>
<dbReference type="Proteomes" id="UP000265160">
    <property type="component" value="LG13"/>
</dbReference>
<sequence>MQVSTKGASKARRDHINHEIKNMRALLPITLEDQERLSYLHSMAIICTYIRKSVRGKFSYCSHPLMPLNF</sequence>
<evidence type="ECO:0000259" key="2">
    <source>
        <dbReference type="Pfam" id="PF23183"/>
    </source>
</evidence>
<dbReference type="STRING" id="106582.ENSMZEP00005013531"/>
<dbReference type="Pfam" id="PF23183">
    <property type="entry name" value="bHLH_NPAS4"/>
    <property type="match status" value="1"/>
</dbReference>